<keyword evidence="4" id="KW-0804">Transcription</keyword>
<feature type="domain" description="Response regulatory" evidence="8">
    <location>
        <begin position="3"/>
        <end position="120"/>
    </location>
</feature>
<evidence type="ECO:0000256" key="5">
    <source>
        <dbReference type="ARBA" id="ARBA00024867"/>
    </source>
</evidence>
<dbReference type="InterPro" id="IPR011006">
    <property type="entry name" value="CheY-like_superfamily"/>
</dbReference>
<dbReference type="Pfam" id="PF00486">
    <property type="entry name" value="Trans_reg_C"/>
    <property type="match status" value="1"/>
</dbReference>
<organism evidence="10 11">
    <name type="scientific">Anaeromassilibacillus senegalensis</name>
    <dbReference type="NCBI Taxonomy" id="1673717"/>
    <lineage>
        <taxon>Bacteria</taxon>
        <taxon>Bacillati</taxon>
        <taxon>Bacillota</taxon>
        <taxon>Clostridia</taxon>
        <taxon>Eubacteriales</taxon>
        <taxon>Acutalibacteraceae</taxon>
        <taxon>Anaeromassilibacillus</taxon>
    </lineage>
</organism>
<sequence>MKKVLVAEDEQAIREFVVINLKRAGYEPYEASNGEEALEIYEREGKDFDVAILDIMMPGKYDGLAVCKELRKQSGSIGIIMLTARTQEMDKVSGLMMGADDYVTKPFSPSELVARVDAVYRRVALAQMRDENNFKEEIRSGDFALNLRNRTLMKRGAPIELTQVEFQIMEYFFSNPGTALDRSAILKHVWGEAYYGEEKIVDVNIRRLRMKVEDEPSNPKHIVTVWGLGYKWEA</sequence>
<feature type="domain" description="OmpR/PhoB-type" evidence="9">
    <location>
        <begin position="135"/>
        <end position="234"/>
    </location>
</feature>
<dbReference type="PANTHER" id="PTHR48111">
    <property type="entry name" value="REGULATOR OF RPOS"/>
    <property type="match status" value="1"/>
</dbReference>
<evidence type="ECO:0000256" key="1">
    <source>
        <dbReference type="ARBA" id="ARBA00018672"/>
    </source>
</evidence>
<keyword evidence="6" id="KW-0597">Phosphoprotein</keyword>
<keyword evidence="11" id="KW-1185">Reference proteome</keyword>
<comment type="function">
    <text evidence="5">May play the central regulatory role in sporulation. It may be an element of the effector pathway responsible for the activation of sporulation genes in response to nutritional stress. Spo0A may act in concert with spo0H (a sigma factor) to control the expression of some genes that are critical to the sporulation process.</text>
</comment>
<accession>A0ABS9MLY1</accession>
<feature type="modified residue" description="4-aspartylphosphate" evidence="6">
    <location>
        <position position="54"/>
    </location>
</feature>
<dbReference type="SMART" id="SM00448">
    <property type="entry name" value="REC"/>
    <property type="match status" value="1"/>
</dbReference>
<dbReference type="InterPro" id="IPR001789">
    <property type="entry name" value="Sig_transdc_resp-reg_receiver"/>
</dbReference>
<dbReference type="PROSITE" id="PS50110">
    <property type="entry name" value="RESPONSE_REGULATORY"/>
    <property type="match status" value="1"/>
</dbReference>
<dbReference type="InterPro" id="IPR039420">
    <property type="entry name" value="WalR-like"/>
</dbReference>
<dbReference type="Gene3D" id="6.10.250.690">
    <property type="match status" value="1"/>
</dbReference>
<dbReference type="PANTHER" id="PTHR48111:SF54">
    <property type="entry name" value="STAGE 0 SPORULATION PROTEIN A HOMOLOG"/>
    <property type="match status" value="1"/>
</dbReference>
<evidence type="ECO:0000256" key="3">
    <source>
        <dbReference type="ARBA" id="ARBA00023125"/>
    </source>
</evidence>
<evidence type="ECO:0000313" key="10">
    <source>
        <dbReference type="EMBL" id="MCG4611829.1"/>
    </source>
</evidence>
<proteinExistence type="predicted"/>
<gene>
    <name evidence="10" type="ORF">L0P57_12910</name>
</gene>
<evidence type="ECO:0000256" key="4">
    <source>
        <dbReference type="ARBA" id="ARBA00023163"/>
    </source>
</evidence>
<evidence type="ECO:0000256" key="6">
    <source>
        <dbReference type="PROSITE-ProRule" id="PRU00169"/>
    </source>
</evidence>
<evidence type="ECO:0000313" key="11">
    <source>
        <dbReference type="Proteomes" id="UP001298681"/>
    </source>
</evidence>
<name>A0ABS9MLY1_9FIRM</name>
<dbReference type="Gene3D" id="1.10.10.10">
    <property type="entry name" value="Winged helix-like DNA-binding domain superfamily/Winged helix DNA-binding domain"/>
    <property type="match status" value="1"/>
</dbReference>
<keyword evidence="2" id="KW-0805">Transcription regulation</keyword>
<dbReference type="SUPFAM" id="SSF52172">
    <property type="entry name" value="CheY-like"/>
    <property type="match status" value="1"/>
</dbReference>
<evidence type="ECO:0000259" key="9">
    <source>
        <dbReference type="PROSITE" id="PS51755"/>
    </source>
</evidence>
<dbReference type="InterPro" id="IPR036388">
    <property type="entry name" value="WH-like_DNA-bd_sf"/>
</dbReference>
<dbReference type="RefSeq" id="WP_087234277.1">
    <property type="nucleotide sequence ID" value="NZ_JAKNHQ010000024.1"/>
</dbReference>
<dbReference type="SMART" id="SM00862">
    <property type="entry name" value="Trans_reg_C"/>
    <property type="match status" value="1"/>
</dbReference>
<keyword evidence="3 7" id="KW-0238">DNA-binding</keyword>
<evidence type="ECO:0000256" key="7">
    <source>
        <dbReference type="PROSITE-ProRule" id="PRU01091"/>
    </source>
</evidence>
<dbReference type="Proteomes" id="UP001298681">
    <property type="component" value="Unassembled WGS sequence"/>
</dbReference>
<dbReference type="InterPro" id="IPR001867">
    <property type="entry name" value="OmpR/PhoB-type_DNA-bd"/>
</dbReference>
<dbReference type="Gene3D" id="3.40.50.2300">
    <property type="match status" value="1"/>
</dbReference>
<comment type="caution">
    <text evidence="10">The sequence shown here is derived from an EMBL/GenBank/DDBJ whole genome shotgun (WGS) entry which is preliminary data.</text>
</comment>
<dbReference type="CDD" id="cd17574">
    <property type="entry name" value="REC_OmpR"/>
    <property type="match status" value="1"/>
</dbReference>
<dbReference type="EMBL" id="JAKNHQ010000024">
    <property type="protein sequence ID" value="MCG4611829.1"/>
    <property type="molecule type" value="Genomic_DNA"/>
</dbReference>
<dbReference type="PROSITE" id="PS51755">
    <property type="entry name" value="OMPR_PHOB"/>
    <property type="match status" value="1"/>
</dbReference>
<feature type="DNA-binding region" description="OmpR/PhoB-type" evidence="7">
    <location>
        <begin position="135"/>
        <end position="234"/>
    </location>
</feature>
<dbReference type="CDD" id="cd00383">
    <property type="entry name" value="trans_reg_C"/>
    <property type="match status" value="1"/>
</dbReference>
<evidence type="ECO:0000259" key="8">
    <source>
        <dbReference type="PROSITE" id="PS50110"/>
    </source>
</evidence>
<protein>
    <recommendedName>
        <fullName evidence="1">Stage 0 sporulation protein A homolog</fullName>
    </recommendedName>
</protein>
<dbReference type="Pfam" id="PF00072">
    <property type="entry name" value="Response_reg"/>
    <property type="match status" value="1"/>
</dbReference>
<evidence type="ECO:0000256" key="2">
    <source>
        <dbReference type="ARBA" id="ARBA00023015"/>
    </source>
</evidence>
<reference evidence="10 11" key="1">
    <citation type="submission" date="2022-01" db="EMBL/GenBank/DDBJ databases">
        <title>Collection of gut derived symbiotic bacterial strains cultured from healthy donors.</title>
        <authorList>
            <person name="Lin H."/>
            <person name="Kohout C."/>
            <person name="Waligurski E."/>
            <person name="Pamer E.G."/>
        </authorList>
    </citation>
    <scope>NUCLEOTIDE SEQUENCE [LARGE SCALE GENOMIC DNA]</scope>
    <source>
        <strain evidence="10 11">DFI.7.58</strain>
    </source>
</reference>